<reference evidence="3" key="1">
    <citation type="submission" date="2021-06" db="EMBL/GenBank/DDBJ databases">
        <authorList>
            <person name="Kallberg Y."/>
            <person name="Tangrot J."/>
            <person name="Rosling A."/>
        </authorList>
    </citation>
    <scope>NUCLEOTIDE SEQUENCE</scope>
    <source>
        <strain evidence="3">AZ414A</strain>
    </source>
</reference>
<dbReference type="Gene3D" id="4.10.240.10">
    <property type="entry name" value="Zn(2)-C6 fungal-type DNA-binding domain"/>
    <property type="match status" value="1"/>
</dbReference>
<dbReference type="CDD" id="cd00067">
    <property type="entry name" value="GAL4"/>
    <property type="match status" value="1"/>
</dbReference>
<feature type="domain" description="Zn(2)-C6 fungal-type" evidence="2">
    <location>
        <begin position="7"/>
        <end position="39"/>
    </location>
</feature>
<feature type="region of interest" description="Disordered" evidence="1">
    <location>
        <begin position="69"/>
        <end position="112"/>
    </location>
</feature>
<dbReference type="Proteomes" id="UP000789706">
    <property type="component" value="Unassembled WGS sequence"/>
</dbReference>
<dbReference type="OrthoDB" id="4216928at2759"/>
<evidence type="ECO:0000313" key="4">
    <source>
        <dbReference type="Proteomes" id="UP000789706"/>
    </source>
</evidence>
<dbReference type="PROSITE" id="PS50048">
    <property type="entry name" value="ZN2_CY6_FUNGAL_2"/>
    <property type="match status" value="1"/>
</dbReference>
<dbReference type="Pfam" id="PF00172">
    <property type="entry name" value="Zn_clus"/>
    <property type="match status" value="1"/>
</dbReference>
<dbReference type="InterPro" id="IPR036864">
    <property type="entry name" value="Zn2-C6_fun-type_DNA-bd_sf"/>
</dbReference>
<dbReference type="SUPFAM" id="SSF57701">
    <property type="entry name" value="Zn2/Cys6 DNA-binding domain"/>
    <property type="match status" value="1"/>
</dbReference>
<sequence>MVKTEHACLSCQIKKRKCVNSGARNTCVRCIEKNIQCVYSRHKKRGRRPKFESSISSILMLNVALQNDYPQMENPSPTIEPQETQESHEPQECSNNLSQKDLEELFPGISTS</sequence>
<comment type="caution">
    <text evidence="3">The sequence shown here is derived from an EMBL/GenBank/DDBJ whole genome shotgun (WGS) entry which is preliminary data.</text>
</comment>
<feature type="compositionally biased region" description="Polar residues" evidence="1">
    <location>
        <begin position="69"/>
        <end position="84"/>
    </location>
</feature>
<evidence type="ECO:0000313" key="3">
    <source>
        <dbReference type="EMBL" id="CAG8448055.1"/>
    </source>
</evidence>
<evidence type="ECO:0000259" key="2">
    <source>
        <dbReference type="PROSITE" id="PS50048"/>
    </source>
</evidence>
<gene>
    <name evidence="3" type="ORF">DEBURN_LOCUS1932</name>
</gene>
<protein>
    <submittedName>
        <fullName evidence="3">4673_t:CDS:1</fullName>
    </submittedName>
</protein>
<accession>A0A9N8YPN0</accession>
<dbReference type="InterPro" id="IPR001138">
    <property type="entry name" value="Zn2Cys6_DnaBD"/>
</dbReference>
<dbReference type="EMBL" id="CAJVPK010000097">
    <property type="protein sequence ID" value="CAG8448055.1"/>
    <property type="molecule type" value="Genomic_DNA"/>
</dbReference>
<keyword evidence="4" id="KW-1185">Reference proteome</keyword>
<organism evidence="3 4">
    <name type="scientific">Diversispora eburnea</name>
    <dbReference type="NCBI Taxonomy" id="1213867"/>
    <lineage>
        <taxon>Eukaryota</taxon>
        <taxon>Fungi</taxon>
        <taxon>Fungi incertae sedis</taxon>
        <taxon>Mucoromycota</taxon>
        <taxon>Glomeromycotina</taxon>
        <taxon>Glomeromycetes</taxon>
        <taxon>Diversisporales</taxon>
        <taxon>Diversisporaceae</taxon>
        <taxon>Diversispora</taxon>
    </lineage>
</organism>
<name>A0A9N8YPN0_9GLOM</name>
<proteinExistence type="predicted"/>
<evidence type="ECO:0000256" key="1">
    <source>
        <dbReference type="SAM" id="MobiDB-lite"/>
    </source>
</evidence>
<dbReference type="GO" id="GO:0000981">
    <property type="term" value="F:DNA-binding transcription factor activity, RNA polymerase II-specific"/>
    <property type="evidence" value="ECO:0007669"/>
    <property type="project" value="InterPro"/>
</dbReference>
<dbReference type="GO" id="GO:0008270">
    <property type="term" value="F:zinc ion binding"/>
    <property type="evidence" value="ECO:0007669"/>
    <property type="project" value="InterPro"/>
</dbReference>
<dbReference type="SMART" id="SM00066">
    <property type="entry name" value="GAL4"/>
    <property type="match status" value="1"/>
</dbReference>
<dbReference type="AlphaFoldDB" id="A0A9N8YPN0"/>